<dbReference type="InterPro" id="IPR013325">
    <property type="entry name" value="RNA_pol_sigma_r2"/>
</dbReference>
<proteinExistence type="inferred from homology"/>
<gene>
    <name evidence="8" type="ORF">EZJ19_09855</name>
</gene>
<keyword evidence="4" id="KW-0238">DNA-binding</keyword>
<dbReference type="GO" id="GO:0006352">
    <property type="term" value="P:DNA-templated transcription initiation"/>
    <property type="evidence" value="ECO:0007669"/>
    <property type="project" value="InterPro"/>
</dbReference>
<dbReference type="InterPro" id="IPR007627">
    <property type="entry name" value="RNA_pol_sigma70_r2"/>
</dbReference>
<evidence type="ECO:0000259" key="6">
    <source>
        <dbReference type="Pfam" id="PF04542"/>
    </source>
</evidence>
<evidence type="ECO:0000313" key="8">
    <source>
        <dbReference type="EMBL" id="TCJ13868.1"/>
    </source>
</evidence>
<dbReference type="SUPFAM" id="SSF88946">
    <property type="entry name" value="Sigma2 domain of RNA polymerase sigma factors"/>
    <property type="match status" value="1"/>
</dbReference>
<feature type="domain" description="RNA polymerase sigma factor 70 region 4 type 2" evidence="7">
    <location>
        <begin position="94"/>
        <end position="145"/>
    </location>
</feature>
<reference evidence="8 9" key="1">
    <citation type="submission" date="2019-03" db="EMBL/GenBank/DDBJ databases">
        <title>Genome sequence of Thiobacillaceae bacterium LSR1, a sulfur-oxidizing bacterium isolated from freshwater sediment.</title>
        <authorList>
            <person name="Li S."/>
        </authorList>
    </citation>
    <scope>NUCLEOTIDE SEQUENCE [LARGE SCALE GENOMIC DNA]</scope>
    <source>
        <strain evidence="8 9">LSR1</strain>
    </source>
</reference>
<dbReference type="CDD" id="cd06171">
    <property type="entry name" value="Sigma70_r4"/>
    <property type="match status" value="1"/>
</dbReference>
<comment type="caution">
    <text evidence="8">The sequence shown here is derived from an EMBL/GenBank/DDBJ whole genome shotgun (WGS) entry which is preliminary data.</text>
</comment>
<dbReference type="AlphaFoldDB" id="A0A4R1BAD0"/>
<evidence type="ECO:0000256" key="4">
    <source>
        <dbReference type="ARBA" id="ARBA00023125"/>
    </source>
</evidence>
<keyword evidence="9" id="KW-1185">Reference proteome</keyword>
<keyword evidence="3" id="KW-0731">Sigma factor</keyword>
<accession>A0A4R1BAD0</accession>
<feature type="domain" description="RNA polymerase sigma-70 region 2" evidence="6">
    <location>
        <begin position="2"/>
        <end position="61"/>
    </location>
</feature>
<dbReference type="OrthoDB" id="9797134at2"/>
<name>A0A4R1BAD0_9PROT</name>
<evidence type="ECO:0000256" key="2">
    <source>
        <dbReference type="ARBA" id="ARBA00023015"/>
    </source>
</evidence>
<dbReference type="GO" id="GO:0016987">
    <property type="term" value="F:sigma factor activity"/>
    <property type="evidence" value="ECO:0007669"/>
    <property type="project" value="UniProtKB-KW"/>
</dbReference>
<dbReference type="InterPro" id="IPR013324">
    <property type="entry name" value="RNA_pol_sigma_r3/r4-like"/>
</dbReference>
<dbReference type="Pfam" id="PF04542">
    <property type="entry name" value="Sigma70_r2"/>
    <property type="match status" value="1"/>
</dbReference>
<evidence type="ECO:0000256" key="3">
    <source>
        <dbReference type="ARBA" id="ARBA00023082"/>
    </source>
</evidence>
<dbReference type="Gene3D" id="1.10.1740.10">
    <property type="match status" value="1"/>
</dbReference>
<dbReference type="NCBIfam" id="TIGR02937">
    <property type="entry name" value="sigma70-ECF"/>
    <property type="match status" value="1"/>
</dbReference>
<keyword evidence="2" id="KW-0805">Transcription regulation</keyword>
<dbReference type="InterPro" id="IPR039425">
    <property type="entry name" value="RNA_pol_sigma-70-like"/>
</dbReference>
<comment type="similarity">
    <text evidence="1">Belongs to the sigma-70 factor family. ECF subfamily.</text>
</comment>
<organism evidence="8 9">
    <name type="scientific">Parasulfuritortus cantonensis</name>
    <dbReference type="NCBI Taxonomy" id="2528202"/>
    <lineage>
        <taxon>Bacteria</taxon>
        <taxon>Pseudomonadati</taxon>
        <taxon>Pseudomonadota</taxon>
        <taxon>Betaproteobacteria</taxon>
        <taxon>Nitrosomonadales</taxon>
        <taxon>Thiobacillaceae</taxon>
        <taxon>Parasulfuritortus</taxon>
    </lineage>
</organism>
<evidence type="ECO:0000256" key="1">
    <source>
        <dbReference type="ARBA" id="ARBA00010641"/>
    </source>
</evidence>
<evidence type="ECO:0000259" key="7">
    <source>
        <dbReference type="Pfam" id="PF08281"/>
    </source>
</evidence>
<dbReference type="InterPro" id="IPR036388">
    <property type="entry name" value="WH-like_DNA-bd_sf"/>
</dbReference>
<dbReference type="PANTHER" id="PTHR43133">
    <property type="entry name" value="RNA POLYMERASE ECF-TYPE SIGMA FACTO"/>
    <property type="match status" value="1"/>
</dbReference>
<dbReference type="Gene3D" id="1.10.10.10">
    <property type="entry name" value="Winged helix-like DNA-binding domain superfamily/Winged helix DNA-binding domain"/>
    <property type="match status" value="1"/>
</dbReference>
<protein>
    <submittedName>
        <fullName evidence="8">RNA polymerase sigma factor</fullName>
    </submittedName>
</protein>
<dbReference type="PANTHER" id="PTHR43133:SF8">
    <property type="entry name" value="RNA POLYMERASE SIGMA FACTOR HI_1459-RELATED"/>
    <property type="match status" value="1"/>
</dbReference>
<dbReference type="SUPFAM" id="SSF88659">
    <property type="entry name" value="Sigma3 and sigma4 domains of RNA polymerase sigma factors"/>
    <property type="match status" value="1"/>
</dbReference>
<keyword evidence="5" id="KW-0804">Transcription</keyword>
<evidence type="ECO:0000313" key="9">
    <source>
        <dbReference type="Proteomes" id="UP000295443"/>
    </source>
</evidence>
<sequence>MRPRLYRLAYAWCHDGHLADDLTQEALARAIDRAGQLKDEAAFEGWLFAILNNCWRDHLRRCKDCVDVDDIDEAVLAHDATPERLYASRQTGNRVRDAIARLPVGQRQVLTLVDLEECSYAEVATILAIPVGTVMSRLARARRALRDLLQATASARVVPLTRRSK</sequence>
<dbReference type="Proteomes" id="UP000295443">
    <property type="component" value="Unassembled WGS sequence"/>
</dbReference>
<evidence type="ECO:0000256" key="5">
    <source>
        <dbReference type="ARBA" id="ARBA00023163"/>
    </source>
</evidence>
<dbReference type="InterPro" id="IPR014284">
    <property type="entry name" value="RNA_pol_sigma-70_dom"/>
</dbReference>
<dbReference type="EMBL" id="SJZB01000036">
    <property type="protein sequence ID" value="TCJ13868.1"/>
    <property type="molecule type" value="Genomic_DNA"/>
</dbReference>
<dbReference type="InterPro" id="IPR013249">
    <property type="entry name" value="RNA_pol_sigma70_r4_t2"/>
</dbReference>
<dbReference type="Pfam" id="PF08281">
    <property type="entry name" value="Sigma70_r4_2"/>
    <property type="match status" value="1"/>
</dbReference>
<dbReference type="GO" id="GO:0003677">
    <property type="term" value="F:DNA binding"/>
    <property type="evidence" value="ECO:0007669"/>
    <property type="project" value="UniProtKB-KW"/>
</dbReference>